<reference evidence="3 5" key="1">
    <citation type="journal article" date="2015" name="Genome Announc.">
        <title>Draft Genome of the Euendolithic (true boring) Cyanobacterium Mastigocoleus testarum strain BC008.</title>
        <authorList>
            <person name="Guida B.S."/>
            <person name="Garcia-Pichel F."/>
        </authorList>
    </citation>
    <scope>NUCLEOTIDE SEQUENCE [LARGE SCALE GENOMIC DNA]</scope>
    <source>
        <strain evidence="3 5">BC008</strain>
    </source>
</reference>
<dbReference type="SUPFAM" id="SSF52402">
    <property type="entry name" value="Adenine nucleotide alpha hydrolases-like"/>
    <property type="match status" value="1"/>
</dbReference>
<evidence type="ECO:0000313" key="4">
    <source>
        <dbReference type="EMBL" id="KST66028.1"/>
    </source>
</evidence>
<dbReference type="PRINTS" id="PR01438">
    <property type="entry name" value="UNVRSLSTRESS"/>
</dbReference>
<accession>A0A0V7ZMB5</accession>
<dbReference type="PANTHER" id="PTHR46268">
    <property type="entry name" value="STRESS RESPONSE PROTEIN NHAX"/>
    <property type="match status" value="1"/>
</dbReference>
<keyword evidence="5" id="KW-1185">Reference proteome</keyword>
<dbReference type="RefSeq" id="WP_027844184.1">
    <property type="nucleotide sequence ID" value="NZ_LMTZ01000100.1"/>
</dbReference>
<sequence length="183" mass="20910">MFHNVLVAIDTSDISQYVFDEAVSLAKINDARLLLLHILNPLDEQYIDPVFVQPTILYPEYQAQRNEIHLKDWKKLKEDRLKWLHARYEEAKNLGIVTEFNQYVGEAGRTICDTALSWGADIIIMGRRGRRGLSEFFLGSVSNYVLHHACCSVLVVQGPANKTTDEEVSETEKITEKEKISNS</sequence>
<dbReference type="InterPro" id="IPR014729">
    <property type="entry name" value="Rossmann-like_a/b/a_fold"/>
</dbReference>
<dbReference type="Pfam" id="PF00582">
    <property type="entry name" value="Usp"/>
    <property type="match status" value="1"/>
</dbReference>
<dbReference type="Proteomes" id="UP000053372">
    <property type="component" value="Unassembled WGS sequence"/>
</dbReference>
<organism evidence="3 5">
    <name type="scientific">Mastigocoleus testarum BC008</name>
    <dbReference type="NCBI Taxonomy" id="371196"/>
    <lineage>
        <taxon>Bacteria</taxon>
        <taxon>Bacillati</taxon>
        <taxon>Cyanobacteriota</taxon>
        <taxon>Cyanophyceae</taxon>
        <taxon>Nostocales</taxon>
        <taxon>Hapalosiphonaceae</taxon>
        <taxon>Mastigocoleus</taxon>
    </lineage>
</organism>
<evidence type="ECO:0000313" key="5">
    <source>
        <dbReference type="Proteomes" id="UP000053372"/>
    </source>
</evidence>
<comment type="similarity">
    <text evidence="1">Belongs to the universal stress protein A family.</text>
</comment>
<comment type="caution">
    <text evidence="3">The sequence shown here is derived from an EMBL/GenBank/DDBJ whole genome shotgun (WGS) entry which is preliminary data.</text>
</comment>
<dbReference type="Gene3D" id="3.40.50.620">
    <property type="entry name" value="HUPs"/>
    <property type="match status" value="1"/>
</dbReference>
<dbReference type="OrthoDB" id="516822at2"/>
<evidence type="ECO:0000256" key="1">
    <source>
        <dbReference type="ARBA" id="ARBA00008791"/>
    </source>
</evidence>
<dbReference type="CDD" id="cd00293">
    <property type="entry name" value="USP-like"/>
    <property type="match status" value="1"/>
</dbReference>
<name>A0A0V7ZMB5_9CYAN</name>
<dbReference type="AlphaFoldDB" id="A0A0V7ZMB5"/>
<protein>
    <submittedName>
        <fullName evidence="3">Universal stress protein UspA</fullName>
    </submittedName>
</protein>
<dbReference type="InterPro" id="IPR006016">
    <property type="entry name" value="UspA"/>
</dbReference>
<proteinExistence type="inferred from homology"/>
<dbReference type="InterPro" id="IPR006015">
    <property type="entry name" value="Universal_stress_UspA"/>
</dbReference>
<feature type="domain" description="UspA" evidence="2">
    <location>
        <begin position="1"/>
        <end position="156"/>
    </location>
</feature>
<evidence type="ECO:0000259" key="2">
    <source>
        <dbReference type="Pfam" id="PF00582"/>
    </source>
</evidence>
<dbReference type="PANTHER" id="PTHR46268:SF8">
    <property type="entry name" value="UNIVERSAL STRESS PROTEIN SLL1388"/>
    <property type="match status" value="1"/>
</dbReference>
<dbReference type="EMBL" id="LMTZ01000100">
    <property type="protein sequence ID" value="KST66028.1"/>
    <property type="molecule type" value="Genomic_DNA"/>
</dbReference>
<dbReference type="EMBL" id="LMTZ01000107">
    <property type="protein sequence ID" value="KST65582.1"/>
    <property type="molecule type" value="Genomic_DNA"/>
</dbReference>
<evidence type="ECO:0000313" key="3">
    <source>
        <dbReference type="EMBL" id="KST65582.1"/>
    </source>
</evidence>
<gene>
    <name evidence="4" type="ORF">BC008_23910</name>
    <name evidence="3" type="ORF">BC008_42445</name>
</gene>